<evidence type="ECO:0000313" key="10">
    <source>
        <dbReference type="EMBL" id="MBF4767879.1"/>
    </source>
</evidence>
<dbReference type="Gene3D" id="1.10.10.10">
    <property type="entry name" value="Winged helix-like DNA-binding domain superfamily/Winged helix DNA-binding domain"/>
    <property type="match status" value="1"/>
</dbReference>
<dbReference type="PANTHER" id="PTHR47756">
    <property type="entry name" value="BLL6612 PROTEIN-RELATED"/>
    <property type="match status" value="1"/>
</dbReference>
<dbReference type="Pfam" id="PF04542">
    <property type="entry name" value="Sigma70_r2"/>
    <property type="match status" value="1"/>
</dbReference>
<dbReference type="InterPro" id="IPR007627">
    <property type="entry name" value="RNA_pol_sigma70_r2"/>
</dbReference>
<feature type="compositionally biased region" description="Basic residues" evidence="6">
    <location>
        <begin position="10"/>
        <end position="22"/>
    </location>
</feature>
<feature type="region of interest" description="Disordered" evidence="6">
    <location>
        <begin position="107"/>
        <end position="156"/>
    </location>
</feature>
<dbReference type="GO" id="GO:0016987">
    <property type="term" value="F:sigma factor activity"/>
    <property type="evidence" value="ECO:0007669"/>
    <property type="project" value="UniProtKB-KW"/>
</dbReference>
<dbReference type="EMBL" id="JADKPO010000009">
    <property type="protein sequence ID" value="MBF4767879.1"/>
    <property type="molecule type" value="Genomic_DNA"/>
</dbReference>
<dbReference type="SUPFAM" id="SSF88659">
    <property type="entry name" value="Sigma3 and sigma4 domains of RNA polymerase sigma factors"/>
    <property type="match status" value="1"/>
</dbReference>
<keyword evidence="5" id="KW-0238">DNA-binding</keyword>
<dbReference type="InterPro" id="IPR013324">
    <property type="entry name" value="RNA_pol_sigma_r3/r4-like"/>
</dbReference>
<dbReference type="PROSITE" id="PS01063">
    <property type="entry name" value="SIGMA70_ECF"/>
    <property type="match status" value="1"/>
</dbReference>
<feature type="compositionally biased region" description="Low complexity" evidence="6">
    <location>
        <begin position="120"/>
        <end position="129"/>
    </location>
</feature>
<dbReference type="InterPro" id="IPR013325">
    <property type="entry name" value="RNA_pol_sigma_r2"/>
</dbReference>
<feature type="compositionally biased region" description="Low complexity" evidence="6">
    <location>
        <begin position="143"/>
        <end position="156"/>
    </location>
</feature>
<evidence type="ECO:0000259" key="8">
    <source>
        <dbReference type="Pfam" id="PF08281"/>
    </source>
</evidence>
<evidence type="ECO:0000313" key="11">
    <source>
        <dbReference type="Proteomes" id="UP000660668"/>
    </source>
</evidence>
<keyword evidence="4 5" id="KW-0804">Transcription</keyword>
<evidence type="ECO:0000256" key="6">
    <source>
        <dbReference type="SAM" id="MobiDB-lite"/>
    </source>
</evidence>
<feature type="domain" description="DUF6596" evidence="9">
    <location>
        <begin position="334"/>
        <end position="434"/>
    </location>
</feature>
<evidence type="ECO:0000256" key="2">
    <source>
        <dbReference type="ARBA" id="ARBA00023015"/>
    </source>
</evidence>
<keyword evidence="11" id="KW-1185">Reference proteome</keyword>
<dbReference type="GO" id="GO:0006950">
    <property type="term" value="P:response to stress"/>
    <property type="evidence" value="ECO:0007669"/>
    <property type="project" value="UniProtKB-ARBA"/>
</dbReference>
<dbReference type="SUPFAM" id="SSF88946">
    <property type="entry name" value="Sigma2 domain of RNA polymerase sigma factors"/>
    <property type="match status" value="1"/>
</dbReference>
<keyword evidence="2 5" id="KW-0805">Transcription regulation</keyword>
<feature type="domain" description="RNA polymerase sigma factor 70 region 4 type 2" evidence="8">
    <location>
        <begin position="264"/>
        <end position="316"/>
    </location>
</feature>
<dbReference type="InterPro" id="IPR013249">
    <property type="entry name" value="RNA_pol_sigma70_r4_t2"/>
</dbReference>
<dbReference type="Gene3D" id="1.10.1740.10">
    <property type="match status" value="1"/>
</dbReference>
<dbReference type="InterPro" id="IPR036388">
    <property type="entry name" value="WH-like_DNA-bd_sf"/>
</dbReference>
<name>A0A930YM98_9ACTN</name>
<gene>
    <name evidence="10" type="ORF">ISU10_08890</name>
</gene>
<organism evidence="10 11">
    <name type="scientific">Nocardioides agariphilus</name>
    <dbReference type="NCBI Taxonomy" id="433664"/>
    <lineage>
        <taxon>Bacteria</taxon>
        <taxon>Bacillati</taxon>
        <taxon>Actinomycetota</taxon>
        <taxon>Actinomycetes</taxon>
        <taxon>Propionibacteriales</taxon>
        <taxon>Nocardioidaceae</taxon>
        <taxon>Nocardioides</taxon>
    </lineage>
</organism>
<dbReference type="InterPro" id="IPR046531">
    <property type="entry name" value="DUF6596"/>
</dbReference>
<proteinExistence type="inferred from homology"/>
<feature type="region of interest" description="Disordered" evidence="6">
    <location>
        <begin position="1"/>
        <end position="76"/>
    </location>
</feature>
<feature type="domain" description="RNA polymerase sigma-70 region 2" evidence="7">
    <location>
        <begin position="168"/>
        <end position="230"/>
    </location>
</feature>
<protein>
    <recommendedName>
        <fullName evidence="5">RNA polymerase sigma factor</fullName>
    </recommendedName>
</protein>
<dbReference type="GO" id="GO:0006352">
    <property type="term" value="P:DNA-templated transcription initiation"/>
    <property type="evidence" value="ECO:0007669"/>
    <property type="project" value="InterPro"/>
</dbReference>
<comment type="caution">
    <text evidence="10">The sequence shown here is derived from an EMBL/GenBank/DDBJ whole genome shotgun (WGS) entry which is preliminary data.</text>
</comment>
<evidence type="ECO:0000259" key="9">
    <source>
        <dbReference type="Pfam" id="PF20239"/>
    </source>
</evidence>
<reference evidence="10" key="1">
    <citation type="submission" date="2020-11" db="EMBL/GenBank/DDBJ databases">
        <title>Nocardioides cynanchi sp. nov., isolated from soil of rhizosphere of Cynanchum wilfordii.</title>
        <authorList>
            <person name="Lee J.-S."/>
            <person name="Suh M.K."/>
            <person name="Kim J.-S."/>
        </authorList>
    </citation>
    <scope>NUCLEOTIDE SEQUENCE</scope>
    <source>
        <strain evidence="10">KCTC 19276</strain>
    </source>
</reference>
<dbReference type="PANTHER" id="PTHR47756:SF2">
    <property type="entry name" value="BLL6612 PROTEIN"/>
    <property type="match status" value="1"/>
</dbReference>
<feature type="compositionally biased region" description="Basic and acidic residues" evidence="6">
    <location>
        <begin position="50"/>
        <end position="76"/>
    </location>
</feature>
<keyword evidence="3 5" id="KW-0731">Sigma factor</keyword>
<evidence type="ECO:0000256" key="5">
    <source>
        <dbReference type="RuleBase" id="RU000716"/>
    </source>
</evidence>
<feature type="compositionally biased region" description="Basic and acidic residues" evidence="6">
    <location>
        <begin position="23"/>
        <end position="38"/>
    </location>
</feature>
<accession>A0A930YM98</accession>
<dbReference type="Pfam" id="PF08281">
    <property type="entry name" value="Sigma70_r4_2"/>
    <property type="match status" value="1"/>
</dbReference>
<comment type="similarity">
    <text evidence="1 5">Belongs to the sigma-70 factor family. ECF subfamily.</text>
</comment>
<dbReference type="InterPro" id="IPR014284">
    <property type="entry name" value="RNA_pol_sigma-70_dom"/>
</dbReference>
<evidence type="ECO:0000256" key="1">
    <source>
        <dbReference type="ARBA" id="ARBA00010641"/>
    </source>
</evidence>
<sequence length="562" mass="61569">MSKAADRARRIVRSRQARPAKRRSTDALHGDALDEVRRGTAPTWAGVGDGHGDERGLRQWSDDRRGRADGRPADDLHAALGRAVTHRRTVRRGEGGCRRVRRARRAFARGGRRGSAPHDAGAPGTLARLGGRRRRTPDRRPRGGSTAHVTTTHEPTHETVVAVWQLESPRIVAGLVRMTRDLELAEDLAQDALVSALETWPRDGIPANPGAWLMTVAKRRAIDTFRRADRHRAEVARLGHELTEEDMAELVDQVDYVEDDVLRLMFLTCHPALTPESRTVLTLRLVGGLSVEEIARGFMVKETAIGQRISRAKRTLAEAGATLEMPSGAERVERLDDVMAVVYLVFNEGYAATSGSSWMRTDLCLEALRLSRMLAALAPAEPDVHGLQALLELQASRLHARISPSGEPVLLEDQDRARWDHLLIRRGLAALSRAESADGPVGVYTVQAAIAACHARARRAADTDWVRIAALYDVLSRAGDNPAVEVNRAVAHGRAFGPAAGLAVLDAVAPLDQTAHQWHAVRADLLSRAGRLPEAAAEFRTAASLTHNDAERRLLLRRAESR</sequence>
<dbReference type="GO" id="GO:0003677">
    <property type="term" value="F:DNA binding"/>
    <property type="evidence" value="ECO:0007669"/>
    <property type="project" value="UniProtKB-KW"/>
</dbReference>
<dbReference type="NCBIfam" id="TIGR02937">
    <property type="entry name" value="sigma70-ECF"/>
    <property type="match status" value="1"/>
</dbReference>
<evidence type="ECO:0000259" key="7">
    <source>
        <dbReference type="Pfam" id="PF04542"/>
    </source>
</evidence>
<dbReference type="Pfam" id="PF20239">
    <property type="entry name" value="DUF6596"/>
    <property type="match status" value="1"/>
</dbReference>
<evidence type="ECO:0000256" key="3">
    <source>
        <dbReference type="ARBA" id="ARBA00023082"/>
    </source>
</evidence>
<dbReference type="InterPro" id="IPR000838">
    <property type="entry name" value="RNA_pol_sigma70_ECF_CS"/>
</dbReference>
<dbReference type="AlphaFoldDB" id="A0A930YM98"/>
<dbReference type="Proteomes" id="UP000660668">
    <property type="component" value="Unassembled WGS sequence"/>
</dbReference>
<evidence type="ECO:0000256" key="4">
    <source>
        <dbReference type="ARBA" id="ARBA00023163"/>
    </source>
</evidence>